<reference evidence="1" key="2">
    <citation type="submission" date="2015-03" db="EMBL/GenBank/DDBJ databases">
        <authorList>
            <person name="Chow C.-E.T."/>
            <person name="Winget D.M."/>
            <person name="White R.A.III."/>
            <person name="Hallam S.J."/>
            <person name="Suttle C.A."/>
        </authorList>
    </citation>
    <scope>NUCLEOTIDE SEQUENCE</scope>
    <source>
        <strain evidence="1">Anoxic3_4</strain>
    </source>
</reference>
<dbReference type="EMBL" id="KR029579">
    <property type="protein sequence ID" value="AKH46139.1"/>
    <property type="molecule type" value="Genomic_DNA"/>
</dbReference>
<organism evidence="1">
    <name type="scientific">uncultured marine virus</name>
    <dbReference type="NCBI Taxonomy" id="186617"/>
    <lineage>
        <taxon>Viruses</taxon>
        <taxon>environmental samples</taxon>
    </lineage>
</organism>
<evidence type="ECO:0000313" key="1">
    <source>
        <dbReference type="EMBL" id="AKH46139.1"/>
    </source>
</evidence>
<accession>A0A0F7L0R8</accession>
<protein>
    <submittedName>
        <fullName evidence="1">Endodeoxyribonuclease RusA</fullName>
    </submittedName>
</protein>
<reference evidence="1" key="1">
    <citation type="journal article" date="2015" name="Front. Microbiol.">
        <title>Combining genomic sequencing methods to explore viral diversity and reveal potential virus-host interactions.</title>
        <authorList>
            <person name="Chow C.E."/>
            <person name="Winget D.M."/>
            <person name="White R.A.III."/>
            <person name="Hallam S.J."/>
            <person name="Suttle C.A."/>
        </authorList>
    </citation>
    <scope>NUCLEOTIDE SEQUENCE</scope>
    <source>
        <strain evidence="1">Anoxic3_4</strain>
    </source>
</reference>
<proteinExistence type="predicted"/>
<name>A0A0F7L0R8_9VIRU</name>
<sequence>MSRGSPGLTNIIYCVDVAVFAAQAVLKRFDQIIEIRFLRVWCADHRCFPFFTPRRWDGDDKGNVF</sequence>